<dbReference type="GeneID" id="17259492"/>
<protein>
    <submittedName>
        <fullName evidence="2">Uncharacterized protein</fullName>
    </submittedName>
</protein>
<dbReference type="PaxDb" id="2903-EOD13346"/>
<dbReference type="KEGG" id="ehx:EMIHUDRAFT_445865"/>
<feature type="region of interest" description="Disordered" evidence="1">
    <location>
        <begin position="83"/>
        <end position="107"/>
    </location>
</feature>
<evidence type="ECO:0000256" key="1">
    <source>
        <dbReference type="SAM" id="MobiDB-lite"/>
    </source>
</evidence>
<sequence>DGSSELAFHGGLLPARPELPGLAAPAVRAPLQRLSRHGLGRAGGTRSRGLARRLPARGHRADCRVVAPPPRWRATLSSRLLPLRRSRRLPRHPPRHRRRPLRPLPRIRGGKLRRALRRATLGRRGGGRPGAAAPHAGLCVRGPLRGRRTRLLELRARLAPRRHGRRVSPSRPHLLYLHRRGRPGRRGAPRAPAEAAHGLRHRRGWRRGARAWPCPPRLLAHRRALPVGGGPVGGERAPRVALRLGAVPLHPSLLCGRRGGAAAAFRRGGAVVLRPAASERRVVGGRRRPAARRADGRPRHDGAGSVSRRRRSGRQRGWRRRAVIVIGHSPPPPSPPWPPCFLHTHTHTHTALHCQ</sequence>
<feature type="region of interest" description="Disordered" evidence="1">
    <location>
        <begin position="180"/>
        <end position="201"/>
    </location>
</feature>
<organism evidence="2 3">
    <name type="scientific">Emiliania huxleyi (strain CCMP1516)</name>
    <dbReference type="NCBI Taxonomy" id="280463"/>
    <lineage>
        <taxon>Eukaryota</taxon>
        <taxon>Haptista</taxon>
        <taxon>Haptophyta</taxon>
        <taxon>Prymnesiophyceae</taxon>
        <taxon>Isochrysidales</taxon>
        <taxon>Noelaerhabdaceae</taxon>
        <taxon>Emiliania</taxon>
    </lineage>
</organism>
<dbReference type="Proteomes" id="UP000013827">
    <property type="component" value="Unassembled WGS sequence"/>
</dbReference>
<dbReference type="RefSeq" id="XP_005765775.1">
    <property type="nucleotide sequence ID" value="XM_005765718.1"/>
</dbReference>
<dbReference type="HOGENOM" id="CLU_782103_0_0_1"/>
<dbReference type="AlphaFoldDB" id="A0A0D3IQ11"/>
<name>A0A0D3IQ11_EMIH1</name>
<accession>A0A0D3IQ11</accession>
<reference evidence="3" key="1">
    <citation type="journal article" date="2013" name="Nature">
        <title>Pan genome of the phytoplankton Emiliania underpins its global distribution.</title>
        <authorList>
            <person name="Read B.A."/>
            <person name="Kegel J."/>
            <person name="Klute M.J."/>
            <person name="Kuo A."/>
            <person name="Lefebvre S.C."/>
            <person name="Maumus F."/>
            <person name="Mayer C."/>
            <person name="Miller J."/>
            <person name="Monier A."/>
            <person name="Salamov A."/>
            <person name="Young J."/>
            <person name="Aguilar M."/>
            <person name="Claverie J.M."/>
            <person name="Frickenhaus S."/>
            <person name="Gonzalez K."/>
            <person name="Herman E.K."/>
            <person name="Lin Y.C."/>
            <person name="Napier J."/>
            <person name="Ogata H."/>
            <person name="Sarno A.F."/>
            <person name="Shmutz J."/>
            <person name="Schroeder D."/>
            <person name="de Vargas C."/>
            <person name="Verret F."/>
            <person name="von Dassow P."/>
            <person name="Valentin K."/>
            <person name="Van de Peer Y."/>
            <person name="Wheeler G."/>
            <person name="Dacks J.B."/>
            <person name="Delwiche C.F."/>
            <person name="Dyhrman S.T."/>
            <person name="Glockner G."/>
            <person name="John U."/>
            <person name="Richards T."/>
            <person name="Worden A.Z."/>
            <person name="Zhang X."/>
            <person name="Grigoriev I.V."/>
            <person name="Allen A.E."/>
            <person name="Bidle K."/>
            <person name="Borodovsky M."/>
            <person name="Bowler C."/>
            <person name="Brownlee C."/>
            <person name="Cock J.M."/>
            <person name="Elias M."/>
            <person name="Gladyshev V.N."/>
            <person name="Groth M."/>
            <person name="Guda C."/>
            <person name="Hadaegh A."/>
            <person name="Iglesias-Rodriguez M.D."/>
            <person name="Jenkins J."/>
            <person name="Jones B.M."/>
            <person name="Lawson T."/>
            <person name="Leese F."/>
            <person name="Lindquist E."/>
            <person name="Lobanov A."/>
            <person name="Lomsadze A."/>
            <person name="Malik S.B."/>
            <person name="Marsh M.E."/>
            <person name="Mackinder L."/>
            <person name="Mock T."/>
            <person name="Mueller-Roeber B."/>
            <person name="Pagarete A."/>
            <person name="Parker M."/>
            <person name="Probert I."/>
            <person name="Quesneville H."/>
            <person name="Raines C."/>
            <person name="Rensing S.A."/>
            <person name="Riano-Pachon D.M."/>
            <person name="Richier S."/>
            <person name="Rokitta S."/>
            <person name="Shiraiwa Y."/>
            <person name="Soanes D.M."/>
            <person name="van der Giezen M."/>
            <person name="Wahlund T.M."/>
            <person name="Williams B."/>
            <person name="Wilson W."/>
            <person name="Wolfe G."/>
            <person name="Wurch L.L."/>
        </authorList>
    </citation>
    <scope>NUCLEOTIDE SEQUENCE</scope>
</reference>
<feature type="compositionally biased region" description="Basic residues" evidence="1">
    <location>
        <begin position="83"/>
        <end position="101"/>
    </location>
</feature>
<dbReference type="EnsemblProtists" id="EOD13346">
    <property type="protein sequence ID" value="EOD13346"/>
    <property type="gene ID" value="EMIHUDRAFT_445865"/>
</dbReference>
<evidence type="ECO:0000313" key="2">
    <source>
        <dbReference type="EnsemblProtists" id="EOD13346"/>
    </source>
</evidence>
<feature type="region of interest" description="Disordered" evidence="1">
    <location>
        <begin position="280"/>
        <end position="337"/>
    </location>
</feature>
<evidence type="ECO:0000313" key="3">
    <source>
        <dbReference type="Proteomes" id="UP000013827"/>
    </source>
</evidence>
<feature type="compositionally biased region" description="Basic and acidic residues" evidence="1">
    <location>
        <begin position="292"/>
        <end position="302"/>
    </location>
</feature>
<proteinExistence type="predicted"/>
<dbReference type="OMA" id="CFLHTHT"/>
<reference evidence="2" key="2">
    <citation type="submission" date="2024-10" db="UniProtKB">
        <authorList>
            <consortium name="EnsemblProtists"/>
        </authorList>
    </citation>
    <scope>IDENTIFICATION</scope>
</reference>
<keyword evidence="3" id="KW-1185">Reference proteome</keyword>
<feature type="compositionally biased region" description="Basic residues" evidence="1">
    <location>
        <begin position="307"/>
        <end position="322"/>
    </location>
</feature>